<comment type="caution">
    <text evidence="4">The sequence shown here is derived from an EMBL/GenBank/DDBJ whole genome shotgun (WGS) entry which is preliminary data.</text>
</comment>
<evidence type="ECO:0000313" key="4">
    <source>
        <dbReference type="EMBL" id="MBB3731257.1"/>
    </source>
</evidence>
<proteinExistence type="predicted"/>
<dbReference type="EMBL" id="JACIBV010000001">
    <property type="protein sequence ID" value="MBB3731257.1"/>
    <property type="molecule type" value="Genomic_DNA"/>
</dbReference>
<dbReference type="Pfam" id="PF00005">
    <property type="entry name" value="ABC_tran"/>
    <property type="match status" value="1"/>
</dbReference>
<dbReference type="InterPro" id="IPR003439">
    <property type="entry name" value="ABC_transporter-like_ATP-bd"/>
</dbReference>
<dbReference type="PANTHER" id="PTHR43582:SF2">
    <property type="entry name" value="LINEARMYCIN RESISTANCE ATP-BINDING PROTEIN LNRL"/>
    <property type="match status" value="1"/>
</dbReference>
<gene>
    <name evidence="4" type="ORF">FHR33_007117</name>
</gene>
<keyword evidence="1" id="KW-0547">Nucleotide-binding</keyword>
<evidence type="ECO:0000259" key="3">
    <source>
        <dbReference type="PROSITE" id="PS50893"/>
    </source>
</evidence>
<dbReference type="GO" id="GO:0016887">
    <property type="term" value="F:ATP hydrolysis activity"/>
    <property type="evidence" value="ECO:0007669"/>
    <property type="project" value="InterPro"/>
</dbReference>
<name>A0A7W5YRR3_9ACTN</name>
<dbReference type="PROSITE" id="PS50893">
    <property type="entry name" value="ABC_TRANSPORTER_2"/>
    <property type="match status" value="1"/>
</dbReference>
<dbReference type="InterPro" id="IPR003593">
    <property type="entry name" value="AAA+_ATPase"/>
</dbReference>
<keyword evidence="2 4" id="KW-0067">ATP-binding</keyword>
<protein>
    <submittedName>
        <fullName evidence="4">ABC-2 type transport system ATP-binding protein</fullName>
    </submittedName>
</protein>
<dbReference type="SMART" id="SM00382">
    <property type="entry name" value="AAA"/>
    <property type="match status" value="1"/>
</dbReference>
<dbReference type="AlphaFoldDB" id="A0A7W5YRR3"/>
<evidence type="ECO:0000313" key="5">
    <source>
        <dbReference type="Proteomes" id="UP000579945"/>
    </source>
</evidence>
<evidence type="ECO:0000256" key="1">
    <source>
        <dbReference type="ARBA" id="ARBA00022741"/>
    </source>
</evidence>
<dbReference type="Gene3D" id="3.40.50.300">
    <property type="entry name" value="P-loop containing nucleotide triphosphate hydrolases"/>
    <property type="match status" value="1"/>
</dbReference>
<dbReference type="PANTHER" id="PTHR43582">
    <property type="entry name" value="LINEARMYCIN RESISTANCE ATP-BINDING PROTEIN LNRL"/>
    <property type="match status" value="1"/>
</dbReference>
<dbReference type="Proteomes" id="UP000579945">
    <property type="component" value="Unassembled WGS sequence"/>
</dbReference>
<dbReference type="GeneID" id="95393364"/>
<reference evidence="4 5" key="1">
    <citation type="submission" date="2020-08" db="EMBL/GenBank/DDBJ databases">
        <title>Sequencing the genomes of 1000 actinobacteria strains.</title>
        <authorList>
            <person name="Klenk H.-P."/>
        </authorList>
    </citation>
    <scope>NUCLEOTIDE SEQUENCE [LARGE SCALE GENOMIC DNA]</scope>
    <source>
        <strain evidence="4 5">DSM 44320</strain>
    </source>
</reference>
<dbReference type="InterPro" id="IPR017871">
    <property type="entry name" value="ABC_transporter-like_CS"/>
</dbReference>
<keyword evidence="5" id="KW-1185">Reference proteome</keyword>
<dbReference type="RefSeq" id="WP_183657033.1">
    <property type="nucleotide sequence ID" value="NZ_BAAAXX010000092.1"/>
</dbReference>
<dbReference type="SUPFAM" id="SSF52540">
    <property type="entry name" value="P-loop containing nucleoside triphosphate hydrolases"/>
    <property type="match status" value="1"/>
</dbReference>
<organism evidence="4 5">
    <name type="scientific">Nonomuraea dietziae</name>
    <dbReference type="NCBI Taxonomy" id="65515"/>
    <lineage>
        <taxon>Bacteria</taxon>
        <taxon>Bacillati</taxon>
        <taxon>Actinomycetota</taxon>
        <taxon>Actinomycetes</taxon>
        <taxon>Streptosporangiales</taxon>
        <taxon>Streptosporangiaceae</taxon>
        <taxon>Nonomuraea</taxon>
    </lineage>
</organism>
<dbReference type="GO" id="GO:0005524">
    <property type="term" value="F:ATP binding"/>
    <property type="evidence" value="ECO:0007669"/>
    <property type="project" value="UniProtKB-KW"/>
</dbReference>
<dbReference type="InterPro" id="IPR027417">
    <property type="entry name" value="P-loop_NTPase"/>
</dbReference>
<accession>A0A7W5YRR3</accession>
<sequence>MSALLEVVGLRKRYKDIVAVDGLGFAVHEGETYGLLGPNGAGKTTAISMIVGVLDADAGEIRVAGRAPDLATRAMVGYVPQQLALYPDLTARQNLRFFSGMYGMRRAQARTRIAEVLELIGLSDRADHAVATYSGGMSRRLNIGVGLLHRPRLLVMDEPTAGVDPQSRTSILDSVQRLTGEGLAVLYTTHYMEEAERLCDRVGIVDHGRMLTEGTPSELGDPDLESTFLRLTGRALRD</sequence>
<feature type="domain" description="ABC transporter" evidence="3">
    <location>
        <begin position="5"/>
        <end position="232"/>
    </location>
</feature>
<evidence type="ECO:0000256" key="2">
    <source>
        <dbReference type="ARBA" id="ARBA00022840"/>
    </source>
</evidence>
<dbReference type="PROSITE" id="PS00211">
    <property type="entry name" value="ABC_TRANSPORTER_1"/>
    <property type="match status" value="1"/>
</dbReference>